<dbReference type="Ensembl" id="ENSMALT00000017650.1">
    <property type="protein sequence ID" value="ENSMALP00000017309.1"/>
    <property type="gene ID" value="ENSMALG00000012089.1"/>
</dbReference>
<keyword evidence="3" id="KW-1185">Reference proteome</keyword>
<evidence type="ECO:0000256" key="1">
    <source>
        <dbReference type="SAM" id="SignalP"/>
    </source>
</evidence>
<protein>
    <submittedName>
        <fullName evidence="2">Uncharacterized protein</fullName>
    </submittedName>
</protein>
<accession>A0A3Q3JDU8</accession>
<name>A0A3Q3JDU8_MONAL</name>
<sequence length="217" mass="24164">MALRRTLIWLCSLAVLSTPTAQDETVHQNCSLHTPLLELLQDAIECDEALLSAGSAQQTAVLLLSLRRLTDPVQKHQLKECQGAEPKKCPEAEVPDNGGLVCVTVDNKRYCKPMCNHGYDFGFLRISRLYDDCSEQTGYKWNTQYIGGNKLAVCNEDSIQIAGAKSAYFPEGQDCLTTKSSSQLQNSTIWNFTTELKNQGIQVQYSCKTCKENDSCR</sequence>
<proteinExistence type="predicted"/>
<dbReference type="Proteomes" id="UP000261600">
    <property type="component" value="Unplaced"/>
</dbReference>
<reference evidence="2" key="2">
    <citation type="submission" date="2025-09" db="UniProtKB">
        <authorList>
            <consortium name="Ensembl"/>
        </authorList>
    </citation>
    <scope>IDENTIFICATION</scope>
</reference>
<evidence type="ECO:0000313" key="3">
    <source>
        <dbReference type="Proteomes" id="UP000261600"/>
    </source>
</evidence>
<dbReference type="AlphaFoldDB" id="A0A3Q3JDU8"/>
<evidence type="ECO:0000313" key="2">
    <source>
        <dbReference type="Ensembl" id="ENSMALP00000017309.1"/>
    </source>
</evidence>
<keyword evidence="1" id="KW-0732">Signal</keyword>
<feature type="chain" id="PRO_5018611236" evidence="1">
    <location>
        <begin position="23"/>
        <end position="217"/>
    </location>
</feature>
<organism evidence="2 3">
    <name type="scientific">Monopterus albus</name>
    <name type="common">Swamp eel</name>
    <dbReference type="NCBI Taxonomy" id="43700"/>
    <lineage>
        <taxon>Eukaryota</taxon>
        <taxon>Metazoa</taxon>
        <taxon>Chordata</taxon>
        <taxon>Craniata</taxon>
        <taxon>Vertebrata</taxon>
        <taxon>Euteleostomi</taxon>
        <taxon>Actinopterygii</taxon>
        <taxon>Neopterygii</taxon>
        <taxon>Teleostei</taxon>
        <taxon>Neoteleostei</taxon>
        <taxon>Acanthomorphata</taxon>
        <taxon>Anabantaria</taxon>
        <taxon>Synbranchiformes</taxon>
        <taxon>Synbranchidae</taxon>
        <taxon>Monopterus</taxon>
    </lineage>
</organism>
<reference evidence="2" key="1">
    <citation type="submission" date="2025-08" db="UniProtKB">
        <authorList>
            <consortium name="Ensembl"/>
        </authorList>
    </citation>
    <scope>IDENTIFICATION</scope>
</reference>
<feature type="signal peptide" evidence="1">
    <location>
        <begin position="1"/>
        <end position="22"/>
    </location>
</feature>